<proteinExistence type="predicted"/>
<dbReference type="InterPro" id="IPR025398">
    <property type="entry name" value="DUF4371"/>
</dbReference>
<evidence type="ECO:0000259" key="2">
    <source>
        <dbReference type="SMART" id="SM00597"/>
    </source>
</evidence>
<dbReference type="SUPFAM" id="SSF53098">
    <property type="entry name" value="Ribonuclease H-like"/>
    <property type="match status" value="1"/>
</dbReference>
<dbReference type="Proteomes" id="UP000283530">
    <property type="component" value="Unassembled WGS sequence"/>
</dbReference>
<feature type="region of interest" description="Disordered" evidence="1">
    <location>
        <begin position="1"/>
        <end position="56"/>
    </location>
</feature>
<dbReference type="Pfam" id="PF14291">
    <property type="entry name" value="DUF4371"/>
    <property type="match status" value="1"/>
</dbReference>
<comment type="caution">
    <text evidence="3">The sequence shown here is derived from an EMBL/GenBank/DDBJ whole genome shotgun (WGS) entry which is preliminary data.</text>
</comment>
<dbReference type="AlphaFoldDB" id="A0A3S3P7J3"/>
<evidence type="ECO:0000313" key="4">
    <source>
        <dbReference type="Proteomes" id="UP000283530"/>
    </source>
</evidence>
<organism evidence="3 4">
    <name type="scientific">Cinnamomum micranthum f. kanehirae</name>
    <dbReference type="NCBI Taxonomy" id="337451"/>
    <lineage>
        <taxon>Eukaryota</taxon>
        <taxon>Viridiplantae</taxon>
        <taxon>Streptophyta</taxon>
        <taxon>Embryophyta</taxon>
        <taxon>Tracheophyta</taxon>
        <taxon>Spermatophyta</taxon>
        <taxon>Magnoliopsida</taxon>
        <taxon>Magnoliidae</taxon>
        <taxon>Laurales</taxon>
        <taxon>Lauraceae</taxon>
        <taxon>Cinnamomum</taxon>
    </lineage>
</organism>
<dbReference type="InterPro" id="IPR006580">
    <property type="entry name" value="Znf_TTF"/>
</dbReference>
<dbReference type="EMBL" id="QPKB01000011">
    <property type="protein sequence ID" value="RWR95241.1"/>
    <property type="molecule type" value="Genomic_DNA"/>
</dbReference>
<dbReference type="STRING" id="337451.A0A3S3P7J3"/>
<feature type="domain" description="TTF-type" evidence="2">
    <location>
        <begin position="88"/>
        <end position="178"/>
    </location>
</feature>
<sequence>MEKYYKKQSPTNALPPTIENDKNDEMPSSSKKGRVEVNLTDLPADPGLRNPISSYHPTDRDQVRRAYLQKGPCQPRDHKFPYTGCGQDKRRFNPIWFKDYGSWLEYSVEKDAAFCLCCYLFGEETRYDAFITQGFKSWRKKERIENHVGGPNSVHNQAYEKCQNLLNQKQHIETVIVKQSSQARTEYRIRLKATLASVRFLLRQGLPFRGHNESEDSNNMGNFLELLQVLANQNEAIKRVVLENAPENLKLTSPKVQKDIVNAAAAETAQAIIYELGDAPFSLLVDESRDISIKEQMAIVIRYVDKRGYVIERFLAIQHVMDTKAQSLKVAIEAVFSKHGLSMSSLRGQGYDGAANMKGEFNGLQRLIQNENSTAFYVHCFAHQLQLALVAVAKDNKLIAAFFDSISMVLNVVGGSCKRHDMLQNIQAAKVVDALSSGELESGRGLNQKTSLKRPGDTRWGSHFDTLINLIHMFSSVVDVLEIISDDNMSEHKGSATNLLCVLGDFDFAFKMHLIRDILGITNELSKLLQRKD</sequence>
<reference evidence="3 4" key="1">
    <citation type="journal article" date="2019" name="Nat. Plants">
        <title>Stout camphor tree genome fills gaps in understanding of flowering plant genome evolution.</title>
        <authorList>
            <person name="Chaw S.M."/>
            <person name="Liu Y.C."/>
            <person name="Wu Y.W."/>
            <person name="Wang H.Y."/>
            <person name="Lin C.I."/>
            <person name="Wu C.S."/>
            <person name="Ke H.M."/>
            <person name="Chang L.Y."/>
            <person name="Hsu C.Y."/>
            <person name="Yang H.T."/>
            <person name="Sudianto E."/>
            <person name="Hsu M.H."/>
            <person name="Wu K.P."/>
            <person name="Wang L.N."/>
            <person name="Leebens-Mack J.H."/>
            <person name="Tsai I.J."/>
        </authorList>
    </citation>
    <scope>NUCLEOTIDE SEQUENCE [LARGE SCALE GENOMIC DNA]</scope>
    <source>
        <strain evidence="4">cv. Chaw 1501</strain>
        <tissue evidence="3">Young leaves</tissue>
    </source>
</reference>
<evidence type="ECO:0000313" key="3">
    <source>
        <dbReference type="EMBL" id="RWR95241.1"/>
    </source>
</evidence>
<dbReference type="PANTHER" id="PTHR45749:SF36">
    <property type="entry name" value="ZINC FINGER MYM-TYPE PROTEIN 1-LIKE"/>
    <property type="match status" value="1"/>
</dbReference>
<dbReference type="OrthoDB" id="6621980at2759"/>
<evidence type="ECO:0000256" key="1">
    <source>
        <dbReference type="SAM" id="MobiDB-lite"/>
    </source>
</evidence>
<dbReference type="SMART" id="SM00597">
    <property type="entry name" value="ZnF_TTF"/>
    <property type="match status" value="1"/>
</dbReference>
<accession>A0A3S3P7J3</accession>
<protein>
    <submittedName>
        <fullName evidence="3">Zinc finger MYM-type protein 1-like protein</fullName>
    </submittedName>
</protein>
<name>A0A3S3P7J3_9MAGN</name>
<dbReference type="PANTHER" id="PTHR45749">
    <property type="match status" value="1"/>
</dbReference>
<gene>
    <name evidence="3" type="ORF">CKAN_02457400</name>
</gene>
<dbReference type="InterPro" id="IPR012337">
    <property type="entry name" value="RNaseH-like_sf"/>
</dbReference>
<keyword evidence="4" id="KW-1185">Reference proteome</keyword>